<evidence type="ECO:0000313" key="4">
    <source>
        <dbReference type="Proteomes" id="UP001281761"/>
    </source>
</evidence>
<protein>
    <recommendedName>
        <fullName evidence="2">CS domain-containing protein</fullName>
    </recommendedName>
</protein>
<name>A0ABQ9Y5Q3_9EUKA</name>
<dbReference type="EMBL" id="JARBJD010000032">
    <property type="protein sequence ID" value="KAK2959081.1"/>
    <property type="molecule type" value="Genomic_DNA"/>
</dbReference>
<dbReference type="InterPro" id="IPR008978">
    <property type="entry name" value="HSP20-like_chaperone"/>
</dbReference>
<dbReference type="SUPFAM" id="SSF49764">
    <property type="entry name" value="HSP20-like chaperones"/>
    <property type="match status" value="1"/>
</dbReference>
<dbReference type="InterPro" id="IPR007052">
    <property type="entry name" value="CS_dom"/>
</dbReference>
<comment type="similarity">
    <text evidence="1">Belongs to the p23/wos2 family.</text>
</comment>
<dbReference type="InterPro" id="IPR045250">
    <property type="entry name" value="p23-like"/>
</dbReference>
<dbReference type="Gene3D" id="2.60.40.790">
    <property type="match status" value="1"/>
</dbReference>
<organism evidence="3 4">
    <name type="scientific">Blattamonas nauphoetae</name>
    <dbReference type="NCBI Taxonomy" id="2049346"/>
    <lineage>
        <taxon>Eukaryota</taxon>
        <taxon>Metamonada</taxon>
        <taxon>Preaxostyla</taxon>
        <taxon>Oxymonadida</taxon>
        <taxon>Blattamonas</taxon>
    </lineage>
</organism>
<dbReference type="Proteomes" id="UP001281761">
    <property type="component" value="Unassembled WGS sequence"/>
</dbReference>
<dbReference type="PANTHER" id="PTHR22932">
    <property type="entry name" value="TELOMERASE-BINDING PROTEIN P23 HSP90 CO-CHAPERONE"/>
    <property type="match status" value="1"/>
</dbReference>
<comment type="caution">
    <text evidence="3">The sequence shown here is derived from an EMBL/GenBank/DDBJ whole genome shotgun (WGS) entry which is preliminary data.</text>
</comment>
<dbReference type="PROSITE" id="PS51203">
    <property type="entry name" value="CS"/>
    <property type="match status" value="1"/>
</dbReference>
<evidence type="ECO:0000256" key="1">
    <source>
        <dbReference type="ARBA" id="ARBA00025733"/>
    </source>
</evidence>
<accession>A0ABQ9Y5Q3</accession>
<evidence type="ECO:0000313" key="3">
    <source>
        <dbReference type="EMBL" id="KAK2959081.1"/>
    </source>
</evidence>
<feature type="domain" description="CS" evidence="2">
    <location>
        <begin position="11"/>
        <end position="101"/>
    </location>
</feature>
<keyword evidence="4" id="KW-1185">Reference proteome</keyword>
<sequence>MESVSPAPDPFLTPTIRWAQRHSHVFFTVDLPNVNKDTANISLSECDVSFNVHGGIDGQQYQEKIVLFDQIIPDQTILDIQPRGVTLALPKATPGIWDRLTKEPRKWNIQIDWNHWTEEETILKEGETLKAINGDSTEGLVDVETMQRLMQFDDEYLAEYERKKKEVTPLIDPLKGMTIDWDSHRKKREQSSGETLSSS</sequence>
<gene>
    <name evidence="3" type="ORF">BLNAU_5876</name>
</gene>
<proteinExistence type="inferred from homology"/>
<reference evidence="3 4" key="1">
    <citation type="journal article" date="2022" name="bioRxiv">
        <title>Genomics of Preaxostyla Flagellates Illuminates Evolutionary Transitions and the Path Towards Mitochondrial Loss.</title>
        <authorList>
            <person name="Novak L.V.F."/>
            <person name="Treitli S.C."/>
            <person name="Pyrih J."/>
            <person name="Halakuc P."/>
            <person name="Pipaliya S.V."/>
            <person name="Vacek V."/>
            <person name="Brzon O."/>
            <person name="Soukal P."/>
            <person name="Eme L."/>
            <person name="Dacks J.B."/>
            <person name="Karnkowska A."/>
            <person name="Elias M."/>
            <person name="Hampl V."/>
        </authorList>
    </citation>
    <scope>NUCLEOTIDE SEQUENCE [LARGE SCALE GENOMIC DNA]</scope>
    <source>
        <strain evidence="3">NAU3</strain>
        <tissue evidence="3">Gut</tissue>
    </source>
</reference>
<dbReference type="Pfam" id="PF04969">
    <property type="entry name" value="CS"/>
    <property type="match status" value="1"/>
</dbReference>
<dbReference type="PANTHER" id="PTHR22932:SF1">
    <property type="entry name" value="CO-CHAPERONE PROTEIN DAF-41"/>
    <property type="match status" value="1"/>
</dbReference>
<evidence type="ECO:0000259" key="2">
    <source>
        <dbReference type="PROSITE" id="PS51203"/>
    </source>
</evidence>